<evidence type="ECO:0000256" key="3">
    <source>
        <dbReference type="ARBA" id="ARBA00022553"/>
    </source>
</evidence>
<evidence type="ECO:0000256" key="6">
    <source>
        <dbReference type="SAM" id="Coils"/>
    </source>
</evidence>
<dbReference type="GO" id="GO:0055037">
    <property type="term" value="C:recycling endosome"/>
    <property type="evidence" value="ECO:0007669"/>
    <property type="project" value="UniProtKB-SubCell"/>
</dbReference>
<feature type="region of interest" description="Disordered" evidence="7">
    <location>
        <begin position="177"/>
        <end position="306"/>
    </location>
</feature>
<feature type="region of interest" description="Disordered" evidence="7">
    <location>
        <begin position="1142"/>
        <end position="1173"/>
    </location>
</feature>
<protein>
    <recommendedName>
        <fullName evidence="12">Rab11 family-interacting protein 5</fullName>
    </recommendedName>
</protein>
<dbReference type="Pfam" id="PF00168">
    <property type="entry name" value="C2"/>
    <property type="match status" value="1"/>
</dbReference>
<feature type="region of interest" description="Disordered" evidence="7">
    <location>
        <begin position="363"/>
        <end position="411"/>
    </location>
</feature>
<evidence type="ECO:0000313" key="11">
    <source>
        <dbReference type="Proteomes" id="UP001364617"/>
    </source>
</evidence>
<dbReference type="PANTHER" id="PTHR15746">
    <property type="entry name" value="RAB11-RELATED"/>
    <property type="match status" value="1"/>
</dbReference>
<dbReference type="FunFam" id="2.60.40.150:FF:000070">
    <property type="entry name" value="rab11 family-interacting protein 2 isoform X1"/>
    <property type="match status" value="1"/>
</dbReference>
<comment type="subcellular location">
    <subcellularLocation>
        <location evidence="1">Recycling endosome</location>
    </subcellularLocation>
</comment>
<dbReference type="SUPFAM" id="SSF49562">
    <property type="entry name" value="C2 domain (Calcium/lipid-binding domain, CaLB)"/>
    <property type="match status" value="1"/>
</dbReference>
<feature type="compositionally biased region" description="Low complexity" evidence="7">
    <location>
        <begin position="247"/>
        <end position="289"/>
    </location>
</feature>
<keyword evidence="6" id="KW-0175">Coiled coil</keyword>
<feature type="compositionally biased region" description="Basic and acidic residues" evidence="7">
    <location>
        <begin position="1525"/>
        <end position="1540"/>
    </location>
</feature>
<evidence type="ECO:0000256" key="1">
    <source>
        <dbReference type="ARBA" id="ARBA00004172"/>
    </source>
</evidence>
<dbReference type="Pfam" id="PF09457">
    <property type="entry name" value="RBD-FIP"/>
    <property type="match status" value="1"/>
</dbReference>
<feature type="region of interest" description="Disordered" evidence="7">
    <location>
        <begin position="432"/>
        <end position="451"/>
    </location>
</feature>
<feature type="compositionally biased region" description="Basic and acidic residues" evidence="7">
    <location>
        <begin position="750"/>
        <end position="759"/>
    </location>
</feature>
<evidence type="ECO:0008006" key="12">
    <source>
        <dbReference type="Google" id="ProtNLM"/>
    </source>
</evidence>
<dbReference type="SMART" id="SM00239">
    <property type="entry name" value="C2"/>
    <property type="match status" value="1"/>
</dbReference>
<feature type="region of interest" description="Disordered" evidence="7">
    <location>
        <begin position="487"/>
        <end position="550"/>
    </location>
</feature>
<keyword evidence="3" id="KW-0597">Phosphoprotein</keyword>
<feature type="compositionally biased region" description="Polar residues" evidence="7">
    <location>
        <begin position="886"/>
        <end position="900"/>
    </location>
</feature>
<gene>
    <name evidence="10" type="ORF">R3I93_012993</name>
</gene>
<feature type="region of interest" description="Disordered" evidence="7">
    <location>
        <begin position="1475"/>
        <end position="1565"/>
    </location>
</feature>
<feature type="compositionally biased region" description="Polar residues" evidence="7">
    <location>
        <begin position="707"/>
        <end position="725"/>
    </location>
</feature>
<dbReference type="PROSITE" id="PS50004">
    <property type="entry name" value="C2"/>
    <property type="match status" value="1"/>
</dbReference>
<dbReference type="GO" id="GO:0045055">
    <property type="term" value="P:regulated exocytosis"/>
    <property type="evidence" value="ECO:0007669"/>
    <property type="project" value="TreeGrafter"/>
</dbReference>
<dbReference type="Gene3D" id="2.60.40.150">
    <property type="entry name" value="C2 domain"/>
    <property type="match status" value="1"/>
</dbReference>
<dbReference type="Gene3D" id="1.20.5.2440">
    <property type="match status" value="1"/>
</dbReference>
<proteinExistence type="predicted"/>
<feature type="compositionally biased region" description="Basic and acidic residues" evidence="7">
    <location>
        <begin position="393"/>
        <end position="408"/>
    </location>
</feature>
<feature type="compositionally biased region" description="Polar residues" evidence="7">
    <location>
        <begin position="733"/>
        <end position="749"/>
    </location>
</feature>
<comment type="caution">
    <text evidence="10">The sequence shown here is derived from an EMBL/GenBank/DDBJ whole genome shotgun (WGS) entry which is preliminary data.</text>
</comment>
<dbReference type="Proteomes" id="UP001364617">
    <property type="component" value="Unassembled WGS sequence"/>
</dbReference>
<sequence length="1643" mass="179470">MSLVKNDEEQRWVPTHVQVTVLRARGLRAKGKHGTSDVYTIIQLGKEKYSTCVIEKTTDPEWGEECAFELQPGILEKGGRDAYPPGSGDLTLTVMHRALIGLDVFLGQAVIPVDKAFQDRKSMKNEWHLLHSKTGKKEKERGELQLTVQFTRHNLTASMYDLSMKDKPRSAFDKLRERMRAKKRSSEEDSSSAIVSGGYGSMVSVRGRLPSDGGGEEDYEDDEGGEVRRSKMRSFFLRGRLRKSSDTRSSTSLGSESSESSSRGGSLSPTAGISVVVSDLSNSPSNSSNLTADSSPEHTVAPSPQVSPVRHMMYDISLPVPHSVTSENDTPILLPSVCVNGNPVETSPLTHHPPSLILQQPQRESIKPVTQSGQPQATKLPVKPQKTQSVEQKSQETRLTKSESKPRLEPQLPALGVLQKGSSLSLSLQNISRRGEGKQNGGPVDGRRWSFDKPGEEEKAAIVAALEHAGRVTDEAVMETVIPAGETETQGKKRRGLFSHGRGDSAGKGPIVSKEEAEHAQPLVEVKHKGWFGSKDSHSKPSPLVSPRSHSSASAICPIVPLNFNDPSQSMADKHANPFTSLPPFCEANPFLPVAQQNPFFQELQSAAPLTPDVPSLFSSQSGGNATPDLLRIGNKKGPSQMDFSFDPLNSHFEGQAEKDEFEHFAEDRLKSSDEVNETKNLVTPPPLLLKTNNQEPSGALGGLMVSDTNDPTDLGQTASASTVETPKETAADTIQVSGSDVNDIFSSSDKPDHTDHGAHGFPQLNMNLSEISLPENSSLDFSELNTLACPYPALSPFSMNEDRSDATTLQDQPKMSLNSQNAKSDVTQPSLSEGDTIDLLHSIGIEFSEGLSGNPETSQRPEAPESTTDFESVIVHEDPLPFCRDNSSGDTLEQPTVKSDSLGGDLDHLSIEPCLSPQSDIIPGNIIQSNEEFWSSNASLIQTVAVSGKSLVETTELSRSHIQSGQSSLVSATLPVKNGEKTDAVMDTMIQNASGDGLLEGGNSKDICSEIEESVPENLFDGPSFPRLSKNMSNDMQGGKQKVSELPTSPCKNDLTGNLLTSISEEQEITNSSGTTHPVKHLLPTTGIRTGTDKDASDPNYLLSPGSVLLHSLHKSAESDQYITCASQQDSVSPSLELTQDVKPKQNWSVEDTSKSESLPNHISNAMPKDDTSVKAVPEVVCEQNQVIEENIKPFQEVLPKPESPQDVQPRICLLDLLPETHTFTPKSAPITSSENMFDMIKSDFDEPMVQCNPSGDNVEKYDFSKDMLPIVVTSDMIAELEAQLAPLDTETCLVNNCKTCPTKQNDSQELHTDESHNMKSVGILSEGNLHLAQLTESNVFVSDCALEQTSSITQDLVITDSGLKNIFLPLPTETHLLCTSTSPVANLESADRNVEMWTTPAVQDSETPDLFPVNWPTLPQPSAPSLCEQPTLASRHDHSPNFTSSLFDLSPVASSTPHIAVFPFPIIPPTTDAKSLSLPRPKRAPLPTMQPVNSTSYNPFIQDNTQTFDHQSSPHPVKPLTPPDEKRSEGRSVLEKLKSTIHSGRSHHSDQDADKKPLVEGGGSYYHLNHSDLVKLLIQRDTELRQEREDYEKRRALLEKRETELKKMKLLIRDLEDYIDTLLVRIMEQTPTMLQVRNKMK</sequence>
<evidence type="ECO:0000256" key="7">
    <source>
        <dbReference type="SAM" id="MobiDB-lite"/>
    </source>
</evidence>
<evidence type="ECO:0000256" key="4">
    <source>
        <dbReference type="ARBA" id="ARBA00022753"/>
    </source>
</evidence>
<evidence type="ECO:0000313" key="10">
    <source>
        <dbReference type="EMBL" id="KAK7148829.1"/>
    </source>
</evidence>
<feature type="coiled-coil region" evidence="6">
    <location>
        <begin position="1576"/>
        <end position="1620"/>
    </location>
</feature>
<dbReference type="EMBL" id="JAYKXH010000013">
    <property type="protein sequence ID" value="KAK7148829.1"/>
    <property type="molecule type" value="Genomic_DNA"/>
</dbReference>
<dbReference type="InterPro" id="IPR037789">
    <property type="entry name" value="FIP_classI"/>
</dbReference>
<feature type="compositionally biased region" description="Acidic residues" evidence="7">
    <location>
        <begin position="214"/>
        <end position="224"/>
    </location>
</feature>
<feature type="compositionally biased region" description="Basic and acidic residues" evidence="7">
    <location>
        <begin position="1549"/>
        <end position="1560"/>
    </location>
</feature>
<keyword evidence="4" id="KW-0967">Endosome</keyword>
<evidence type="ECO:0000259" key="8">
    <source>
        <dbReference type="PROSITE" id="PS50004"/>
    </source>
</evidence>
<feature type="compositionally biased region" description="Polar residues" evidence="7">
    <location>
        <begin position="1492"/>
        <end position="1516"/>
    </location>
</feature>
<dbReference type="GO" id="GO:0045335">
    <property type="term" value="C:phagocytic vesicle"/>
    <property type="evidence" value="ECO:0007669"/>
    <property type="project" value="TreeGrafter"/>
</dbReference>
<dbReference type="InterPro" id="IPR037245">
    <property type="entry name" value="FIP-RBD_C_sf"/>
</dbReference>
<dbReference type="GO" id="GO:0030141">
    <property type="term" value="C:secretory granule"/>
    <property type="evidence" value="ECO:0007669"/>
    <property type="project" value="TreeGrafter"/>
</dbReference>
<dbReference type="InterPro" id="IPR035892">
    <property type="entry name" value="C2_domain_sf"/>
</dbReference>
<name>A0AAN9H2V9_9TELE</name>
<dbReference type="GO" id="GO:0031267">
    <property type="term" value="F:small GTPase binding"/>
    <property type="evidence" value="ECO:0007669"/>
    <property type="project" value="InterPro"/>
</dbReference>
<dbReference type="InterPro" id="IPR000008">
    <property type="entry name" value="C2_dom"/>
</dbReference>
<keyword evidence="2" id="KW-0813">Transport</keyword>
<keyword evidence="11" id="KW-1185">Reference proteome</keyword>
<dbReference type="GO" id="GO:0015031">
    <property type="term" value="P:protein transport"/>
    <property type="evidence" value="ECO:0007669"/>
    <property type="project" value="UniProtKB-KW"/>
</dbReference>
<reference evidence="10 11" key="1">
    <citation type="submission" date="2024-02" db="EMBL/GenBank/DDBJ databases">
        <title>Chromosome-level genome assembly of the Eurasian Minnow (Phoxinus phoxinus).</title>
        <authorList>
            <person name="Oriowo T.O."/>
            <person name="Martin S."/>
            <person name="Stange M."/>
            <person name="Chrysostomakis Y."/>
            <person name="Brown T."/>
            <person name="Winkler S."/>
            <person name="Kukowka S."/>
            <person name="Myers E.W."/>
            <person name="Bohne A."/>
        </authorList>
    </citation>
    <scope>NUCLEOTIDE SEQUENCE [LARGE SCALE GENOMIC DNA]</scope>
    <source>
        <strain evidence="10">ZFMK-TIS-60720</strain>
        <tissue evidence="10">Whole Organism</tissue>
    </source>
</reference>
<dbReference type="PANTHER" id="PTHR15746:SF14">
    <property type="entry name" value="RAB11 FAMILY-INTERACTING PROTEIN 5"/>
    <property type="match status" value="1"/>
</dbReference>
<dbReference type="GO" id="GO:0005769">
    <property type="term" value="C:early endosome"/>
    <property type="evidence" value="ECO:0007669"/>
    <property type="project" value="TreeGrafter"/>
</dbReference>
<dbReference type="GO" id="GO:0005739">
    <property type="term" value="C:mitochondrion"/>
    <property type="evidence" value="ECO:0007669"/>
    <property type="project" value="TreeGrafter"/>
</dbReference>
<feature type="region of interest" description="Disordered" evidence="7">
    <location>
        <begin position="672"/>
        <end position="761"/>
    </location>
</feature>
<evidence type="ECO:0000256" key="5">
    <source>
        <dbReference type="ARBA" id="ARBA00022927"/>
    </source>
</evidence>
<accession>A0AAN9H2V9</accession>
<feature type="domain" description="FIP-RBD" evidence="9">
    <location>
        <begin position="1577"/>
        <end position="1639"/>
    </location>
</feature>
<evidence type="ECO:0000256" key="2">
    <source>
        <dbReference type="ARBA" id="ARBA00022448"/>
    </source>
</evidence>
<organism evidence="10 11">
    <name type="scientific">Phoxinus phoxinus</name>
    <name type="common">Eurasian minnow</name>
    <dbReference type="NCBI Taxonomy" id="58324"/>
    <lineage>
        <taxon>Eukaryota</taxon>
        <taxon>Metazoa</taxon>
        <taxon>Chordata</taxon>
        <taxon>Craniata</taxon>
        <taxon>Vertebrata</taxon>
        <taxon>Euteleostomi</taxon>
        <taxon>Actinopterygii</taxon>
        <taxon>Neopterygii</taxon>
        <taxon>Teleostei</taxon>
        <taxon>Ostariophysi</taxon>
        <taxon>Cypriniformes</taxon>
        <taxon>Leuciscidae</taxon>
        <taxon>Phoxininae</taxon>
        <taxon>Phoxinus</taxon>
    </lineage>
</organism>
<feature type="region of interest" description="Disordered" evidence="7">
    <location>
        <begin position="849"/>
        <end position="906"/>
    </location>
</feature>
<evidence type="ECO:0000259" key="9">
    <source>
        <dbReference type="PROSITE" id="PS51511"/>
    </source>
</evidence>
<feature type="compositionally biased region" description="Polar residues" evidence="7">
    <location>
        <begin position="363"/>
        <end position="377"/>
    </location>
</feature>
<feature type="domain" description="C2" evidence="8">
    <location>
        <begin position="1"/>
        <end position="128"/>
    </location>
</feature>
<feature type="compositionally biased region" description="Polar residues" evidence="7">
    <location>
        <begin position="1147"/>
        <end position="1165"/>
    </location>
</feature>
<feature type="compositionally biased region" description="Polar residues" evidence="7">
    <location>
        <begin position="855"/>
        <end position="871"/>
    </location>
</feature>
<dbReference type="SUPFAM" id="SSF144270">
    <property type="entry name" value="Eferin C-derminal domain-like"/>
    <property type="match status" value="1"/>
</dbReference>
<feature type="region of interest" description="Disordered" evidence="7">
    <location>
        <begin position="1070"/>
        <end position="1095"/>
    </location>
</feature>
<keyword evidence="5" id="KW-0653">Protein transport</keyword>
<dbReference type="InterPro" id="IPR019018">
    <property type="entry name" value="Rab-bd_FIP-RBD"/>
</dbReference>
<dbReference type="PROSITE" id="PS51511">
    <property type="entry name" value="FIP_RBD"/>
    <property type="match status" value="1"/>
</dbReference>